<evidence type="ECO:0000256" key="2">
    <source>
        <dbReference type="ARBA" id="ARBA00009450"/>
    </source>
</evidence>
<keyword evidence="11" id="KW-0472">Membrane</keyword>
<keyword evidence="3" id="KW-0813">Transport</keyword>
<dbReference type="GO" id="GO:0009279">
    <property type="term" value="C:cell outer membrane"/>
    <property type="evidence" value="ECO:0007669"/>
    <property type="project" value="UniProtKB-SubCell"/>
</dbReference>
<proteinExistence type="inferred from homology"/>
<evidence type="ECO:0000256" key="3">
    <source>
        <dbReference type="ARBA" id="ARBA00022448"/>
    </source>
</evidence>
<evidence type="ECO:0000313" key="18">
    <source>
        <dbReference type="Proteomes" id="UP000053791"/>
    </source>
</evidence>
<keyword evidence="10" id="KW-0626">Porin</keyword>
<evidence type="ECO:0000256" key="8">
    <source>
        <dbReference type="ARBA" id="ARBA00023047"/>
    </source>
</evidence>
<keyword evidence="6" id="KW-0812">Transmembrane</keyword>
<dbReference type="Proteomes" id="UP000053791">
    <property type="component" value="Unassembled WGS sequence"/>
</dbReference>
<dbReference type="GO" id="GO:0006811">
    <property type="term" value="P:monoatomic ion transport"/>
    <property type="evidence" value="ECO:0007669"/>
    <property type="project" value="UniProtKB-KW"/>
</dbReference>
<evidence type="ECO:0000256" key="5">
    <source>
        <dbReference type="ARBA" id="ARBA00022597"/>
    </source>
</evidence>
<gene>
    <name evidence="17" type="ORF">AVO45_15985</name>
</gene>
<reference evidence="18" key="1">
    <citation type="submission" date="2015-12" db="EMBL/GenBank/DDBJ databases">
        <authorList>
            <person name="Zhang G."/>
            <person name="Stingl U."/>
        </authorList>
    </citation>
    <scope>NUCLEOTIDE SEQUENCE [LARGE SCALE GENOMIC DNA]</scope>
    <source>
        <strain evidence="18">ZGT118</strain>
    </source>
</reference>
<dbReference type="InterPro" id="IPR054765">
    <property type="entry name" value="SLBB_dom"/>
</dbReference>
<evidence type="ECO:0000259" key="15">
    <source>
        <dbReference type="Pfam" id="PF02563"/>
    </source>
</evidence>
<evidence type="ECO:0000313" key="17">
    <source>
        <dbReference type="EMBL" id="KUJ73278.1"/>
    </source>
</evidence>
<evidence type="ECO:0000256" key="12">
    <source>
        <dbReference type="ARBA" id="ARBA00023139"/>
    </source>
</evidence>
<keyword evidence="13" id="KW-0998">Cell outer membrane</keyword>
<dbReference type="STRING" id="1685379.AVO45_15985"/>
<evidence type="ECO:0000259" key="16">
    <source>
        <dbReference type="Pfam" id="PF22461"/>
    </source>
</evidence>
<dbReference type="Gene3D" id="3.10.560.10">
    <property type="entry name" value="Outer membrane lipoprotein wza domain like"/>
    <property type="match status" value="2"/>
</dbReference>
<evidence type="ECO:0000256" key="7">
    <source>
        <dbReference type="ARBA" id="ARBA00022729"/>
    </source>
</evidence>
<dbReference type="InterPro" id="IPR003715">
    <property type="entry name" value="Poly_export_N"/>
</dbReference>
<feature type="domain" description="SLBB" evidence="16">
    <location>
        <begin position="156"/>
        <end position="234"/>
    </location>
</feature>
<evidence type="ECO:0000256" key="10">
    <source>
        <dbReference type="ARBA" id="ARBA00023114"/>
    </source>
</evidence>
<keyword evidence="18" id="KW-1185">Reference proteome</keyword>
<keyword evidence="12" id="KW-0564">Palmitate</keyword>
<evidence type="ECO:0000256" key="13">
    <source>
        <dbReference type="ARBA" id="ARBA00023237"/>
    </source>
</evidence>
<keyword evidence="4" id="KW-1134">Transmembrane beta strand</keyword>
<keyword evidence="14" id="KW-0449">Lipoprotein</keyword>
<dbReference type="Pfam" id="PF22461">
    <property type="entry name" value="SLBB_2"/>
    <property type="match status" value="1"/>
</dbReference>
<dbReference type="OrthoDB" id="9808421at2"/>
<keyword evidence="5 17" id="KW-0762">Sugar transport</keyword>
<evidence type="ECO:0000256" key="4">
    <source>
        <dbReference type="ARBA" id="ARBA00022452"/>
    </source>
</evidence>
<comment type="similarity">
    <text evidence="2">Belongs to the BexD/CtrA/VexA family.</text>
</comment>
<keyword evidence="8" id="KW-0625">Polysaccharide transport</keyword>
<comment type="caution">
    <text evidence="17">The sequence shown here is derived from an EMBL/GenBank/DDBJ whole genome shotgun (WGS) entry which is preliminary data.</text>
</comment>
<dbReference type="InterPro" id="IPR049712">
    <property type="entry name" value="Poly_export"/>
</dbReference>
<dbReference type="GO" id="GO:0015159">
    <property type="term" value="F:polysaccharide transmembrane transporter activity"/>
    <property type="evidence" value="ECO:0007669"/>
    <property type="project" value="InterPro"/>
</dbReference>
<evidence type="ECO:0000256" key="11">
    <source>
        <dbReference type="ARBA" id="ARBA00023136"/>
    </source>
</evidence>
<dbReference type="AlphaFoldDB" id="A0A0X3TBY2"/>
<dbReference type="GO" id="GO:0015288">
    <property type="term" value="F:porin activity"/>
    <property type="evidence" value="ECO:0007669"/>
    <property type="project" value="UniProtKB-KW"/>
</dbReference>
<accession>A0A0X3TBY2</accession>
<comment type="subcellular location">
    <subcellularLocation>
        <location evidence="1">Cell outer membrane</location>
        <topology evidence="1">Multi-pass membrane protein</topology>
    </subcellularLocation>
</comment>
<dbReference type="PANTHER" id="PTHR33619:SF3">
    <property type="entry name" value="POLYSACCHARIDE EXPORT PROTEIN GFCE-RELATED"/>
    <property type="match status" value="1"/>
</dbReference>
<keyword evidence="9" id="KW-0406">Ion transport</keyword>
<protein>
    <submittedName>
        <fullName evidence="17">Sugar transporter</fullName>
    </submittedName>
</protein>
<evidence type="ECO:0000256" key="9">
    <source>
        <dbReference type="ARBA" id="ARBA00023065"/>
    </source>
</evidence>
<dbReference type="Pfam" id="PF02563">
    <property type="entry name" value="Poly_export"/>
    <property type="match status" value="1"/>
</dbReference>
<feature type="domain" description="Polysaccharide export protein N-terminal" evidence="15">
    <location>
        <begin position="65"/>
        <end position="150"/>
    </location>
</feature>
<dbReference type="PANTHER" id="PTHR33619">
    <property type="entry name" value="POLYSACCHARIDE EXPORT PROTEIN GFCE-RELATED"/>
    <property type="match status" value="1"/>
</dbReference>
<sequence length="416" mass="45936">MPLTVETVMAANRSSYTPKQLPEAFFASAGMPRGPKLTQTAIEPAFLPETRPGRLETRVPPDPGRAPYRIGIEDKLLLATPSAATSVEQLTGLLAAENRRQGYTVQDDGAISIPDVGRVVVAGKTLEEAENAVFNKLVEAGINPAFSLEIAEFNSQRVTIGGAVRNATVVPLTLTPLRLNQAINAAGGFDLADRDYASIRIYRDGTLYQIPVAEYSRKGELQNVTLKDGDSVFVDTDFELDKASEFFAQQIQLTSVRQAARKNALDELEMEVELRRSELDEQRENFNERLAFDAVDRDYVYLIGEVFKQARYPLPFERKATLADALYSESSGFNSRTGNPRQIYVLRGSENPREFSGVTAWNLDATNAANFILATRMELRPNDVIFIAEQPITKWNRVLTQLAPNLVSSSVAGVVN</sequence>
<evidence type="ECO:0000256" key="1">
    <source>
        <dbReference type="ARBA" id="ARBA00004571"/>
    </source>
</evidence>
<name>A0A0X3TBY2_9RHOB</name>
<dbReference type="GO" id="GO:0046930">
    <property type="term" value="C:pore complex"/>
    <property type="evidence" value="ECO:0007669"/>
    <property type="project" value="UniProtKB-KW"/>
</dbReference>
<organism evidence="17 18">
    <name type="scientific">Ruegeria marisrubri</name>
    <dbReference type="NCBI Taxonomy" id="1685379"/>
    <lineage>
        <taxon>Bacteria</taxon>
        <taxon>Pseudomonadati</taxon>
        <taxon>Pseudomonadota</taxon>
        <taxon>Alphaproteobacteria</taxon>
        <taxon>Rhodobacterales</taxon>
        <taxon>Roseobacteraceae</taxon>
        <taxon>Ruegeria</taxon>
    </lineage>
</organism>
<dbReference type="Gene3D" id="3.30.1950.10">
    <property type="entry name" value="wza like domain"/>
    <property type="match status" value="1"/>
</dbReference>
<evidence type="ECO:0000256" key="6">
    <source>
        <dbReference type="ARBA" id="ARBA00022692"/>
    </source>
</evidence>
<keyword evidence="7" id="KW-0732">Signal</keyword>
<evidence type="ECO:0000256" key="14">
    <source>
        <dbReference type="ARBA" id="ARBA00023288"/>
    </source>
</evidence>
<dbReference type="EMBL" id="LQBQ01000039">
    <property type="protein sequence ID" value="KUJ73278.1"/>
    <property type="molecule type" value="Genomic_DNA"/>
</dbReference>